<gene>
    <name evidence="2" type="ORF">KDI_44730</name>
</gene>
<protein>
    <submittedName>
        <fullName evidence="2">Uncharacterized protein</fullName>
    </submittedName>
</protein>
<feature type="region of interest" description="Disordered" evidence="1">
    <location>
        <begin position="57"/>
        <end position="78"/>
    </location>
</feature>
<evidence type="ECO:0000313" key="3">
    <source>
        <dbReference type="Proteomes" id="UP000322530"/>
    </source>
</evidence>
<accession>A0A5A5TIU2</accession>
<feature type="compositionally biased region" description="Basic residues" evidence="1">
    <location>
        <begin position="1"/>
        <end position="19"/>
    </location>
</feature>
<keyword evidence="3" id="KW-1185">Reference proteome</keyword>
<comment type="caution">
    <text evidence="2">The sequence shown here is derived from an EMBL/GenBank/DDBJ whole genome shotgun (WGS) entry which is preliminary data.</text>
</comment>
<evidence type="ECO:0000313" key="2">
    <source>
        <dbReference type="EMBL" id="GCF10909.1"/>
    </source>
</evidence>
<feature type="compositionally biased region" description="Basic and acidic residues" evidence="1">
    <location>
        <begin position="20"/>
        <end position="29"/>
    </location>
</feature>
<sequence length="304" mass="35444">MEKNRTTNKKTRPAPRRQRRDAGSRRSTTRDIDILHLGAEQTFVRFDTVGEWLAPDYSPATDLPPPAQLEDSTPPAKRAWPQDLRHRLMAVSRLMRKLESQGYVEIIQPWANQPAWFRVTTRGLRSLNLDWEEIPFPEAEDVEARLRHDRYYTSHNHMVNEVRLLLARGGAGAPLHTWRGERAIEEILPLREYGTRRPHKADGILYLQEDGSWDLRASNGTVLQTITMQAQQIIGIEVECTQKSNKRLLEILPDLLEHHDFVWYFCLNNSIRQAVSVARRDAFTNDEQRQRIRILKLEEYLPCP</sequence>
<name>A0A5A5TIU2_9CHLR</name>
<dbReference type="RefSeq" id="WP_149403767.1">
    <property type="nucleotide sequence ID" value="NZ_BIXY01000086.1"/>
</dbReference>
<dbReference type="OrthoDB" id="9838024at2"/>
<reference evidence="2 3" key="1">
    <citation type="submission" date="2019-01" db="EMBL/GenBank/DDBJ databases">
        <title>Draft genome sequence of Dictyobacter sp. Uno17.</title>
        <authorList>
            <person name="Wang C.M."/>
            <person name="Zheng Y."/>
            <person name="Sakai Y."/>
            <person name="Abe K."/>
            <person name="Yokota A."/>
            <person name="Yabe S."/>
        </authorList>
    </citation>
    <scope>NUCLEOTIDE SEQUENCE [LARGE SCALE GENOMIC DNA]</scope>
    <source>
        <strain evidence="2 3">Uno17</strain>
    </source>
</reference>
<dbReference type="AlphaFoldDB" id="A0A5A5TIU2"/>
<dbReference type="EMBL" id="BIXY01000086">
    <property type="protein sequence ID" value="GCF10909.1"/>
    <property type="molecule type" value="Genomic_DNA"/>
</dbReference>
<feature type="region of interest" description="Disordered" evidence="1">
    <location>
        <begin position="1"/>
        <end position="29"/>
    </location>
</feature>
<proteinExistence type="predicted"/>
<organism evidence="2 3">
    <name type="scientific">Dictyobacter arantiisoli</name>
    <dbReference type="NCBI Taxonomy" id="2014874"/>
    <lineage>
        <taxon>Bacteria</taxon>
        <taxon>Bacillati</taxon>
        <taxon>Chloroflexota</taxon>
        <taxon>Ktedonobacteria</taxon>
        <taxon>Ktedonobacterales</taxon>
        <taxon>Dictyobacteraceae</taxon>
        <taxon>Dictyobacter</taxon>
    </lineage>
</organism>
<dbReference type="Proteomes" id="UP000322530">
    <property type="component" value="Unassembled WGS sequence"/>
</dbReference>
<evidence type="ECO:0000256" key="1">
    <source>
        <dbReference type="SAM" id="MobiDB-lite"/>
    </source>
</evidence>